<dbReference type="FunFam" id="3.40.1180.10:FF:000003">
    <property type="entry name" value="Isoprenyl transferase 2"/>
    <property type="match status" value="1"/>
</dbReference>
<feature type="active site" description="Proton acceptor" evidence="5">
    <location>
        <position position="99"/>
    </location>
</feature>
<gene>
    <name evidence="6" type="ORF">brsh051_07160</name>
</gene>
<dbReference type="GO" id="GO:0033850">
    <property type="term" value="F:Z-farnesyl diphosphate synthase activity"/>
    <property type="evidence" value="ECO:0007669"/>
    <property type="project" value="UniProtKB-ARBA"/>
</dbReference>
<evidence type="ECO:0000313" key="6">
    <source>
        <dbReference type="EMBL" id="BEH01435.1"/>
    </source>
</evidence>
<evidence type="ECO:0000313" key="7">
    <source>
        <dbReference type="Proteomes" id="UP001431656"/>
    </source>
</evidence>
<dbReference type="SUPFAM" id="SSF64005">
    <property type="entry name" value="Undecaprenyl diphosphate synthase"/>
    <property type="match status" value="1"/>
</dbReference>
<dbReference type="NCBIfam" id="TIGR00055">
    <property type="entry name" value="uppS"/>
    <property type="match status" value="1"/>
</dbReference>
<comment type="cofactor">
    <cofactor evidence="5">
        <name>Mg(2+)</name>
        <dbReference type="ChEBI" id="CHEBI:18420"/>
    </cofactor>
    <text evidence="5">Binds 2 magnesium ions per subunit.</text>
</comment>
<feature type="binding site" evidence="5">
    <location>
        <position position="240"/>
    </location>
    <ligand>
        <name>Mg(2+)</name>
        <dbReference type="ChEBI" id="CHEBI:18420"/>
    </ligand>
</feature>
<protein>
    <recommendedName>
        <fullName evidence="5">Isoprenyl transferase</fullName>
        <ecNumber evidence="5">2.5.1.-</ecNumber>
    </recommendedName>
</protein>
<feature type="binding site" evidence="5">
    <location>
        <position position="54"/>
    </location>
    <ligand>
        <name>substrate</name>
    </ligand>
</feature>
<feature type="binding site" evidence="5">
    <location>
        <begin position="50"/>
        <end position="53"/>
    </location>
    <ligand>
        <name>substrate</name>
    </ligand>
</feature>
<dbReference type="Proteomes" id="UP001431656">
    <property type="component" value="Chromosome"/>
</dbReference>
<organism evidence="6 7">
    <name type="scientific">Brooklawnia propionicigenes</name>
    <dbReference type="NCBI Taxonomy" id="3041175"/>
    <lineage>
        <taxon>Bacteria</taxon>
        <taxon>Bacillati</taxon>
        <taxon>Actinomycetota</taxon>
        <taxon>Actinomycetes</taxon>
        <taxon>Propionibacteriales</taxon>
        <taxon>Propionibacteriaceae</taxon>
        <taxon>Brooklawnia</taxon>
    </lineage>
</organism>
<dbReference type="GO" id="GO:0005886">
    <property type="term" value="C:plasma membrane"/>
    <property type="evidence" value="ECO:0007669"/>
    <property type="project" value="TreeGrafter"/>
</dbReference>
<name>A0AAN0K658_9ACTN</name>
<dbReference type="PROSITE" id="PS01066">
    <property type="entry name" value="UPP_SYNTHASE"/>
    <property type="match status" value="1"/>
</dbReference>
<feature type="binding site" evidence="5">
    <location>
        <begin position="96"/>
        <end position="98"/>
    </location>
    <ligand>
        <name>substrate</name>
    </ligand>
</feature>
<accession>A0AAN0K658</accession>
<comment type="similarity">
    <text evidence="4">Belongs to the UPP synthase family. Z-FPP synthase subfamily.</text>
</comment>
<dbReference type="AlphaFoldDB" id="A0AAN0K658"/>
<evidence type="ECO:0000256" key="3">
    <source>
        <dbReference type="ARBA" id="ARBA00022842"/>
    </source>
</evidence>
<dbReference type="InterPro" id="IPR018520">
    <property type="entry name" value="UPP_synth-like_CS"/>
</dbReference>
<dbReference type="CDD" id="cd00475">
    <property type="entry name" value="Cis_IPPS"/>
    <property type="match status" value="1"/>
</dbReference>
<evidence type="ECO:0000256" key="1">
    <source>
        <dbReference type="ARBA" id="ARBA00022679"/>
    </source>
</evidence>
<dbReference type="PANTHER" id="PTHR10291">
    <property type="entry name" value="DEHYDRODOLICHYL DIPHOSPHATE SYNTHASE FAMILY MEMBER"/>
    <property type="match status" value="1"/>
</dbReference>
<keyword evidence="7" id="KW-1185">Reference proteome</keyword>
<comment type="caution">
    <text evidence="5">Lacks conserved residue(s) required for the propagation of feature annotation.</text>
</comment>
<evidence type="ECO:0000256" key="2">
    <source>
        <dbReference type="ARBA" id="ARBA00022723"/>
    </source>
</evidence>
<dbReference type="Gene3D" id="3.40.1180.10">
    <property type="entry name" value="Decaprenyl diphosphate synthase-like"/>
    <property type="match status" value="1"/>
</dbReference>
<keyword evidence="2 5" id="KW-0479">Metal-binding</keyword>
<comment type="function">
    <text evidence="5">Catalyzes the condensation of isopentenyl diphosphate (IPP) with allylic pyrophosphates generating different type of terpenoids.</text>
</comment>
<dbReference type="NCBIfam" id="NF011403">
    <property type="entry name" value="PRK14828.1"/>
    <property type="match status" value="1"/>
</dbReference>
<comment type="subunit">
    <text evidence="5">Homodimer.</text>
</comment>
<dbReference type="Pfam" id="PF01255">
    <property type="entry name" value="Prenyltransf"/>
    <property type="match status" value="1"/>
</dbReference>
<reference evidence="6" key="1">
    <citation type="journal article" date="2024" name="Int. J. Syst. Evol. Microbiol.">
        <title>Brooklawnia propionicigenes sp. nov., a facultatively anaerobic, propionate-producing bacterium isolated from a methanogenic reactor treating waste from cattle farms.</title>
        <authorList>
            <person name="Akita Y."/>
            <person name="Ueki A."/>
            <person name="Tonouchi A."/>
            <person name="Sugawara Y."/>
            <person name="Honma S."/>
            <person name="Kaku N."/>
            <person name="Ueki K."/>
        </authorList>
    </citation>
    <scope>NUCLEOTIDE SEQUENCE</scope>
    <source>
        <strain evidence="6">SH051</strain>
    </source>
</reference>
<dbReference type="InterPro" id="IPR001441">
    <property type="entry name" value="UPP_synth-like"/>
</dbReference>
<dbReference type="KEGG" id="broo:brsh051_07160"/>
<dbReference type="InterPro" id="IPR036424">
    <property type="entry name" value="UPP_synth-like_sf"/>
</dbReference>
<feature type="binding site" evidence="5">
    <location>
        <begin position="227"/>
        <end position="229"/>
    </location>
    <ligand>
        <name>substrate</name>
    </ligand>
</feature>
<sequence>MANVQSGITRAFDLMPRELKKVAYRVYETRLRRQLRPSALPRHVAVLADGNRRWARANAPDLPLAAGYQAGASKLKQFVAWCDEIGIQVVTLWVLSTDNLRRDQNDELMPLLKVIVQLVRDLAAADDYRVMVVGDLGLLPDEIADSLRATVALTRRRPGMHVNVAVSYGGRHELADAVRSLLAEEAAKGTTLAELADNLEVDQISEHLYTRGQPDPDLIIRTSGEQRLSGFLMWQSAHSEFYFCEALWPDFRKVDFYRALRDYEQRERRYGA</sequence>
<dbReference type="EC" id="2.5.1.-" evidence="5"/>
<evidence type="ECO:0000256" key="5">
    <source>
        <dbReference type="HAMAP-Rule" id="MF_01139"/>
    </source>
</evidence>
<keyword evidence="1 5" id="KW-0808">Transferase</keyword>
<evidence type="ECO:0000256" key="4">
    <source>
        <dbReference type="ARBA" id="ARBA00038453"/>
    </source>
</evidence>
<dbReference type="EMBL" id="AP028056">
    <property type="protein sequence ID" value="BEH01435.1"/>
    <property type="molecule type" value="Genomic_DNA"/>
</dbReference>
<feature type="active site" evidence="5">
    <location>
        <position position="49"/>
    </location>
</feature>
<dbReference type="GO" id="GO:0016094">
    <property type="term" value="P:polyprenol biosynthetic process"/>
    <property type="evidence" value="ECO:0007669"/>
    <property type="project" value="TreeGrafter"/>
</dbReference>
<feature type="binding site" evidence="5">
    <location>
        <position position="49"/>
    </location>
    <ligand>
        <name>Mg(2+)</name>
        <dbReference type="ChEBI" id="CHEBI:18420"/>
    </ligand>
</feature>
<dbReference type="HAMAP" id="MF_01139">
    <property type="entry name" value="ISPT"/>
    <property type="match status" value="1"/>
</dbReference>
<proteinExistence type="inferred from homology"/>
<dbReference type="GO" id="GO:0000287">
    <property type="term" value="F:magnesium ion binding"/>
    <property type="evidence" value="ECO:0007669"/>
    <property type="project" value="UniProtKB-UniRule"/>
</dbReference>
<dbReference type="PANTHER" id="PTHR10291:SF43">
    <property type="entry name" value="DEHYDRODOLICHYL DIPHOSPHATE SYNTHASE COMPLEX SUBUNIT DHDDS"/>
    <property type="match status" value="1"/>
</dbReference>
<keyword evidence="3 5" id="KW-0460">Magnesium</keyword>
<feature type="binding site" evidence="5">
    <location>
        <position position="221"/>
    </location>
    <ligand>
        <name>substrate</name>
    </ligand>
</feature>
<dbReference type="GO" id="GO:0045547">
    <property type="term" value="F:ditrans,polycis-polyprenyl diphosphate synthase [(2E,6E)-farnesyl diphosphate specific] activity"/>
    <property type="evidence" value="ECO:0007669"/>
    <property type="project" value="TreeGrafter"/>
</dbReference>